<evidence type="ECO:0000313" key="2">
    <source>
        <dbReference type="Proteomes" id="UP000887013"/>
    </source>
</evidence>
<dbReference type="AlphaFoldDB" id="A0A8X6Q646"/>
<dbReference type="Proteomes" id="UP000887013">
    <property type="component" value="Unassembled WGS sequence"/>
</dbReference>
<protein>
    <submittedName>
        <fullName evidence="1">Uncharacterized protein</fullName>
    </submittedName>
</protein>
<evidence type="ECO:0000313" key="1">
    <source>
        <dbReference type="EMBL" id="GFU02307.1"/>
    </source>
</evidence>
<name>A0A8X6Q646_NEPPI</name>
<accession>A0A8X6Q646</accession>
<sequence length="67" mass="7302">MDVSSWFRNVDWGTSPIQVGRILWCPINVPGQLAPPADACGSKQAVCFLASNARRRNTLKKENAAMG</sequence>
<proteinExistence type="predicted"/>
<comment type="caution">
    <text evidence="1">The sequence shown here is derived from an EMBL/GenBank/DDBJ whole genome shotgun (WGS) entry which is preliminary data.</text>
</comment>
<organism evidence="1 2">
    <name type="scientific">Nephila pilipes</name>
    <name type="common">Giant wood spider</name>
    <name type="synonym">Nephila maculata</name>
    <dbReference type="NCBI Taxonomy" id="299642"/>
    <lineage>
        <taxon>Eukaryota</taxon>
        <taxon>Metazoa</taxon>
        <taxon>Ecdysozoa</taxon>
        <taxon>Arthropoda</taxon>
        <taxon>Chelicerata</taxon>
        <taxon>Arachnida</taxon>
        <taxon>Araneae</taxon>
        <taxon>Araneomorphae</taxon>
        <taxon>Entelegynae</taxon>
        <taxon>Araneoidea</taxon>
        <taxon>Nephilidae</taxon>
        <taxon>Nephila</taxon>
    </lineage>
</organism>
<dbReference type="EMBL" id="BMAW01123224">
    <property type="protein sequence ID" value="GFU02307.1"/>
    <property type="molecule type" value="Genomic_DNA"/>
</dbReference>
<gene>
    <name evidence="1" type="ORF">NPIL_533281</name>
</gene>
<reference evidence="1" key="1">
    <citation type="submission" date="2020-08" db="EMBL/GenBank/DDBJ databases">
        <title>Multicomponent nature underlies the extraordinary mechanical properties of spider dragline silk.</title>
        <authorList>
            <person name="Kono N."/>
            <person name="Nakamura H."/>
            <person name="Mori M."/>
            <person name="Yoshida Y."/>
            <person name="Ohtoshi R."/>
            <person name="Malay A.D."/>
            <person name="Moran D.A.P."/>
            <person name="Tomita M."/>
            <person name="Numata K."/>
            <person name="Arakawa K."/>
        </authorList>
    </citation>
    <scope>NUCLEOTIDE SEQUENCE</scope>
</reference>
<keyword evidence="2" id="KW-1185">Reference proteome</keyword>